<organism evidence="1 2">
    <name type="scientific">Brachionus plicatilis</name>
    <name type="common">Marine rotifer</name>
    <name type="synonym">Brachionus muelleri</name>
    <dbReference type="NCBI Taxonomy" id="10195"/>
    <lineage>
        <taxon>Eukaryota</taxon>
        <taxon>Metazoa</taxon>
        <taxon>Spiralia</taxon>
        <taxon>Gnathifera</taxon>
        <taxon>Rotifera</taxon>
        <taxon>Eurotatoria</taxon>
        <taxon>Monogononta</taxon>
        <taxon>Pseudotrocha</taxon>
        <taxon>Ploima</taxon>
        <taxon>Brachionidae</taxon>
        <taxon>Brachionus</taxon>
    </lineage>
</organism>
<protein>
    <submittedName>
        <fullName evidence="1">Uncharacterized protein</fullName>
    </submittedName>
</protein>
<evidence type="ECO:0000313" key="2">
    <source>
        <dbReference type="Proteomes" id="UP000276133"/>
    </source>
</evidence>
<evidence type="ECO:0000313" key="1">
    <source>
        <dbReference type="EMBL" id="RMZ97234.1"/>
    </source>
</evidence>
<dbReference type="EMBL" id="REGN01011537">
    <property type="protein sequence ID" value="RMZ97234.1"/>
    <property type="molecule type" value="Genomic_DNA"/>
</dbReference>
<gene>
    <name evidence="1" type="ORF">BpHYR1_038510</name>
</gene>
<name>A0A3M7PEV4_BRAPC</name>
<keyword evidence="2" id="KW-1185">Reference proteome</keyword>
<sequence length="88" mass="10339">MEQKKGKNLDGDFSKLASELNLSLKEFWNQNWLEFINKTGKNPLSSRPFWRKINKFRSNKSPRQIPSLFKDGKEFNTDIDKGKSLAIY</sequence>
<reference evidence="1 2" key="1">
    <citation type="journal article" date="2018" name="Sci. Rep.">
        <title>Genomic signatures of local adaptation to the degree of environmental predictability in rotifers.</title>
        <authorList>
            <person name="Franch-Gras L."/>
            <person name="Hahn C."/>
            <person name="Garcia-Roger E.M."/>
            <person name="Carmona M.J."/>
            <person name="Serra M."/>
            <person name="Gomez A."/>
        </authorList>
    </citation>
    <scope>NUCLEOTIDE SEQUENCE [LARGE SCALE GENOMIC DNA]</scope>
    <source>
        <strain evidence="1">HYR1</strain>
    </source>
</reference>
<comment type="caution">
    <text evidence="1">The sequence shown here is derived from an EMBL/GenBank/DDBJ whole genome shotgun (WGS) entry which is preliminary data.</text>
</comment>
<dbReference type="Proteomes" id="UP000276133">
    <property type="component" value="Unassembled WGS sequence"/>
</dbReference>
<proteinExistence type="predicted"/>
<accession>A0A3M7PEV4</accession>
<dbReference type="AlphaFoldDB" id="A0A3M7PEV4"/>